<name>X1EFD9_9ZZZZ</name>
<comment type="caution">
    <text evidence="1">The sequence shown here is derived from an EMBL/GenBank/DDBJ whole genome shotgun (WGS) entry which is preliminary data.</text>
</comment>
<sequence>NLNLSYPKESAYLLKRLWKSTPSDIAREFTPLIIEKEIFQKYYQSINKKEKNLQFVEKKLKNLLKEYLGKRAPSIKNLRKKINRVTDPLPLIKELAERINFSSQKELSKFHELFMDFWNLSPHDEFQGKSPQEIGHQEVGPQERELSQDLMNYVLSKIKPSEFPLQSELDKAIKICQDKWLHQPQVELNNKTPMGVTQKFFIMPRFVPGINISFWALMTPN</sequence>
<evidence type="ECO:0000313" key="1">
    <source>
        <dbReference type="EMBL" id="GAH31981.1"/>
    </source>
</evidence>
<feature type="non-terminal residue" evidence="1">
    <location>
        <position position="1"/>
    </location>
</feature>
<dbReference type="EMBL" id="BARU01012947">
    <property type="protein sequence ID" value="GAH31981.1"/>
    <property type="molecule type" value="Genomic_DNA"/>
</dbReference>
<gene>
    <name evidence="1" type="ORF">S03H2_23628</name>
</gene>
<proteinExistence type="predicted"/>
<dbReference type="AlphaFoldDB" id="X1EFD9"/>
<accession>X1EFD9</accession>
<feature type="non-terminal residue" evidence="1">
    <location>
        <position position="221"/>
    </location>
</feature>
<protein>
    <submittedName>
        <fullName evidence="1">Uncharacterized protein</fullName>
    </submittedName>
</protein>
<organism evidence="1">
    <name type="scientific">marine sediment metagenome</name>
    <dbReference type="NCBI Taxonomy" id="412755"/>
    <lineage>
        <taxon>unclassified sequences</taxon>
        <taxon>metagenomes</taxon>
        <taxon>ecological metagenomes</taxon>
    </lineage>
</organism>
<reference evidence="1" key="1">
    <citation type="journal article" date="2014" name="Front. Microbiol.">
        <title>High frequency of phylogenetically diverse reductive dehalogenase-homologous genes in deep subseafloor sedimentary metagenomes.</title>
        <authorList>
            <person name="Kawai M."/>
            <person name="Futagami T."/>
            <person name="Toyoda A."/>
            <person name="Takaki Y."/>
            <person name="Nishi S."/>
            <person name="Hori S."/>
            <person name="Arai W."/>
            <person name="Tsubouchi T."/>
            <person name="Morono Y."/>
            <person name="Uchiyama I."/>
            <person name="Ito T."/>
            <person name="Fujiyama A."/>
            <person name="Inagaki F."/>
            <person name="Takami H."/>
        </authorList>
    </citation>
    <scope>NUCLEOTIDE SEQUENCE</scope>
    <source>
        <strain evidence="1">Expedition CK06-06</strain>
    </source>
</reference>